<evidence type="ECO:0000256" key="2">
    <source>
        <dbReference type="ARBA" id="ARBA00004123"/>
    </source>
</evidence>
<dbReference type="Proteomes" id="UP000723463">
    <property type="component" value="Unassembled WGS sequence"/>
</dbReference>
<organism evidence="9 10">
    <name type="scientific">Mortierella hygrophila</name>
    <dbReference type="NCBI Taxonomy" id="979708"/>
    <lineage>
        <taxon>Eukaryota</taxon>
        <taxon>Fungi</taxon>
        <taxon>Fungi incertae sedis</taxon>
        <taxon>Mucoromycota</taxon>
        <taxon>Mortierellomycotina</taxon>
        <taxon>Mortierellomycetes</taxon>
        <taxon>Mortierellales</taxon>
        <taxon>Mortierellaceae</taxon>
        <taxon>Mortierella</taxon>
    </lineage>
</organism>
<keyword evidence="7" id="KW-0539">Nucleus</keyword>
<evidence type="ECO:0000259" key="8">
    <source>
        <dbReference type="Pfam" id="PF13359"/>
    </source>
</evidence>
<sequence>MTKAQFFTLVDLINDHPRFARRGNKPQEPVEEQLKVCLYRLGRPAASIQDVAERMGYSVGATYGYFWRCIDVLTSLSPRFVKWPDVARRRVIKQHFQNVSGLPQVIGAVDGCLFPFDYAPHFEPQAFNTYKCRYCATSVAVCDHELRFTFFEAGDFGSRHDATGYKMTDLYNRCNIYFNCAEYLLADSAYSNIPTCITPFSRREERRAPLTAAQKEYNFRHK</sequence>
<name>A0A9P6JX83_9FUNG</name>
<dbReference type="PANTHER" id="PTHR22930">
    <property type="match status" value="1"/>
</dbReference>
<dbReference type="GO" id="GO:0016787">
    <property type="term" value="F:hydrolase activity"/>
    <property type="evidence" value="ECO:0007669"/>
    <property type="project" value="UniProtKB-KW"/>
</dbReference>
<comment type="similarity">
    <text evidence="3">Belongs to the HARBI1 family.</text>
</comment>
<dbReference type="InterPro" id="IPR045249">
    <property type="entry name" value="HARBI1-like"/>
</dbReference>
<comment type="subcellular location">
    <subcellularLocation>
        <location evidence="2">Nucleus</location>
    </subcellularLocation>
</comment>
<evidence type="ECO:0000256" key="4">
    <source>
        <dbReference type="ARBA" id="ARBA00022722"/>
    </source>
</evidence>
<dbReference type="AlphaFoldDB" id="A0A9P6JX83"/>
<evidence type="ECO:0000256" key="5">
    <source>
        <dbReference type="ARBA" id="ARBA00022723"/>
    </source>
</evidence>
<evidence type="ECO:0000256" key="6">
    <source>
        <dbReference type="ARBA" id="ARBA00022801"/>
    </source>
</evidence>
<keyword evidence="6" id="KW-0378">Hydrolase</keyword>
<dbReference type="Pfam" id="PF13359">
    <property type="entry name" value="DDE_Tnp_4"/>
    <property type="match status" value="1"/>
</dbReference>
<evidence type="ECO:0000313" key="9">
    <source>
        <dbReference type="EMBL" id="KAF9536011.1"/>
    </source>
</evidence>
<dbReference type="InterPro" id="IPR027806">
    <property type="entry name" value="HARBI1_dom"/>
</dbReference>
<evidence type="ECO:0000256" key="7">
    <source>
        <dbReference type="ARBA" id="ARBA00023242"/>
    </source>
</evidence>
<evidence type="ECO:0000256" key="3">
    <source>
        <dbReference type="ARBA" id="ARBA00006958"/>
    </source>
</evidence>
<feature type="non-terminal residue" evidence="9">
    <location>
        <position position="222"/>
    </location>
</feature>
<accession>A0A9P6JX83</accession>
<evidence type="ECO:0000313" key="10">
    <source>
        <dbReference type="Proteomes" id="UP000723463"/>
    </source>
</evidence>
<keyword evidence="10" id="KW-1185">Reference proteome</keyword>
<dbReference type="GO" id="GO:0004518">
    <property type="term" value="F:nuclease activity"/>
    <property type="evidence" value="ECO:0007669"/>
    <property type="project" value="UniProtKB-KW"/>
</dbReference>
<protein>
    <recommendedName>
        <fullName evidence="8">DDE Tnp4 domain-containing protein</fullName>
    </recommendedName>
</protein>
<dbReference type="GO" id="GO:0046872">
    <property type="term" value="F:metal ion binding"/>
    <property type="evidence" value="ECO:0007669"/>
    <property type="project" value="UniProtKB-KW"/>
</dbReference>
<comment type="cofactor">
    <cofactor evidence="1">
        <name>a divalent metal cation</name>
        <dbReference type="ChEBI" id="CHEBI:60240"/>
    </cofactor>
</comment>
<feature type="domain" description="DDE Tnp4" evidence="8">
    <location>
        <begin position="109"/>
        <end position="221"/>
    </location>
</feature>
<evidence type="ECO:0000256" key="1">
    <source>
        <dbReference type="ARBA" id="ARBA00001968"/>
    </source>
</evidence>
<dbReference type="PANTHER" id="PTHR22930:SF85">
    <property type="entry name" value="GH03217P-RELATED"/>
    <property type="match status" value="1"/>
</dbReference>
<comment type="caution">
    <text evidence="9">The sequence shown here is derived from an EMBL/GenBank/DDBJ whole genome shotgun (WGS) entry which is preliminary data.</text>
</comment>
<dbReference type="GO" id="GO:0005634">
    <property type="term" value="C:nucleus"/>
    <property type="evidence" value="ECO:0007669"/>
    <property type="project" value="UniProtKB-SubCell"/>
</dbReference>
<gene>
    <name evidence="9" type="ORF">EC957_000893</name>
</gene>
<dbReference type="EMBL" id="JAAAXW010001138">
    <property type="protein sequence ID" value="KAF9536011.1"/>
    <property type="molecule type" value="Genomic_DNA"/>
</dbReference>
<keyword evidence="5" id="KW-0479">Metal-binding</keyword>
<reference evidence="9" key="1">
    <citation type="journal article" date="2020" name="Fungal Divers.">
        <title>Resolving the Mortierellaceae phylogeny through synthesis of multi-gene phylogenetics and phylogenomics.</title>
        <authorList>
            <person name="Vandepol N."/>
            <person name="Liber J."/>
            <person name="Desiro A."/>
            <person name="Na H."/>
            <person name="Kennedy M."/>
            <person name="Barry K."/>
            <person name="Grigoriev I.V."/>
            <person name="Miller A.N."/>
            <person name="O'Donnell K."/>
            <person name="Stajich J.E."/>
            <person name="Bonito G."/>
        </authorList>
    </citation>
    <scope>NUCLEOTIDE SEQUENCE</scope>
    <source>
        <strain evidence="9">NRRL 2591</strain>
    </source>
</reference>
<keyword evidence="4" id="KW-0540">Nuclease</keyword>
<proteinExistence type="inferred from homology"/>